<keyword evidence="6" id="KW-1185">Reference proteome</keyword>
<name>A0ABQ3N8Q6_9BACI</name>
<keyword evidence="1" id="KW-0963">Cytoplasm</keyword>
<protein>
    <submittedName>
        <fullName evidence="5">Queuosine biosynthesis protein</fullName>
    </submittedName>
</protein>
<keyword evidence="4" id="KW-0671">Queuosine biosynthesis</keyword>
<evidence type="ECO:0000256" key="2">
    <source>
        <dbReference type="ARBA" id="ARBA00022679"/>
    </source>
</evidence>
<dbReference type="EMBL" id="BNDS01000023">
    <property type="protein sequence ID" value="GHI00454.1"/>
    <property type="molecule type" value="Genomic_DNA"/>
</dbReference>
<evidence type="ECO:0000256" key="4">
    <source>
        <dbReference type="ARBA" id="ARBA00022785"/>
    </source>
</evidence>
<dbReference type="RefSeq" id="WP_191275891.1">
    <property type="nucleotide sequence ID" value="NZ_BNDS01000023.1"/>
</dbReference>
<evidence type="ECO:0000313" key="6">
    <source>
        <dbReference type="Proteomes" id="UP000637074"/>
    </source>
</evidence>
<dbReference type="InterPro" id="IPR003699">
    <property type="entry name" value="QueA"/>
</dbReference>
<accession>A0ABQ3N8Q6</accession>
<evidence type="ECO:0000256" key="1">
    <source>
        <dbReference type="ARBA" id="ARBA00022490"/>
    </source>
</evidence>
<gene>
    <name evidence="5" type="ORF">AM1BK_39960</name>
</gene>
<dbReference type="InterPro" id="IPR042118">
    <property type="entry name" value="QueA_dom1"/>
</dbReference>
<dbReference type="InterPro" id="IPR036100">
    <property type="entry name" value="QueA_sf"/>
</dbReference>
<dbReference type="Proteomes" id="UP000637074">
    <property type="component" value="Unassembled WGS sequence"/>
</dbReference>
<dbReference type="Gene3D" id="2.40.10.240">
    <property type="entry name" value="QueA-like"/>
    <property type="match status" value="1"/>
</dbReference>
<comment type="caution">
    <text evidence="5">The sequence shown here is derived from an EMBL/GenBank/DDBJ whole genome shotgun (WGS) entry which is preliminary data.</text>
</comment>
<keyword evidence="3" id="KW-0949">S-adenosyl-L-methionine</keyword>
<sequence length="343" mass="38804">MAVVKALDFYLPDELNASHPPEKRGIRRDHVRMMVLDRSSGAVRHDHFFHLDHYLEPGDMLILNNSRTIPAVLQAEWVSNTGLLTPKVEVRLARRKRDNTWEALIAAVPVNIGDKLIFPPDLSATVVSEKENSPLKVIQFSRKGADLFNRIYALGEPVRYEYIQHPWDLDYYQTVFASHPGSVEMPSAGRAFSWELLFKLKQRGIGVDFIQLHTGLSYLLDDNWHQSPEENEEEYHISEQTMEQILQTKAAGKKVIAAGTTVVRAIETAAKNGVLSGMTNLYIHQDSPLKIADGILTGFHEPLASHLDMLSAFISQQNLLHAYNQAIEAGYLWHEFGDMNLII</sequence>
<evidence type="ECO:0000313" key="5">
    <source>
        <dbReference type="EMBL" id="GHI00454.1"/>
    </source>
</evidence>
<dbReference type="Pfam" id="PF02547">
    <property type="entry name" value="Queuosine_synth"/>
    <property type="match status" value="1"/>
</dbReference>
<dbReference type="PANTHER" id="PTHR30307:SF0">
    <property type="entry name" value="S-ADENOSYLMETHIONINE:TRNA RIBOSYLTRANSFERASE-ISOMERASE"/>
    <property type="match status" value="1"/>
</dbReference>
<organism evidence="5 6">
    <name type="scientific">Neobacillus kokaensis</name>
    <dbReference type="NCBI Taxonomy" id="2759023"/>
    <lineage>
        <taxon>Bacteria</taxon>
        <taxon>Bacillati</taxon>
        <taxon>Bacillota</taxon>
        <taxon>Bacilli</taxon>
        <taxon>Bacillales</taxon>
        <taxon>Bacillaceae</taxon>
        <taxon>Neobacillus</taxon>
    </lineage>
</organism>
<proteinExistence type="predicted"/>
<dbReference type="Gene3D" id="3.40.1780.10">
    <property type="entry name" value="QueA-like"/>
    <property type="match status" value="1"/>
</dbReference>
<reference evidence="5 6" key="1">
    <citation type="journal article" date="2022" name="Int. J. Syst. Evol. Microbiol.">
        <title>Neobacillus kokaensis sp. nov., isolated from soil.</title>
        <authorList>
            <person name="Yuki K."/>
            <person name="Matsubara H."/>
            <person name="Yamaguchi S."/>
        </authorList>
    </citation>
    <scope>NUCLEOTIDE SEQUENCE [LARGE SCALE GENOMIC DNA]</scope>
    <source>
        <strain evidence="5 6">LOB 377</strain>
    </source>
</reference>
<evidence type="ECO:0000256" key="3">
    <source>
        <dbReference type="ARBA" id="ARBA00022691"/>
    </source>
</evidence>
<keyword evidence="2" id="KW-0808">Transferase</keyword>
<dbReference type="SUPFAM" id="SSF111337">
    <property type="entry name" value="QueA-like"/>
    <property type="match status" value="1"/>
</dbReference>
<dbReference type="PANTHER" id="PTHR30307">
    <property type="entry name" value="S-ADENOSYLMETHIONINE:TRNA RIBOSYLTRANSFERASE-ISOMERASE"/>
    <property type="match status" value="1"/>
</dbReference>
<dbReference type="InterPro" id="IPR042119">
    <property type="entry name" value="QueA_dom2"/>
</dbReference>